<evidence type="ECO:0000313" key="2">
    <source>
        <dbReference type="WBParaSite" id="JU765_v2.g17184.t1"/>
    </source>
</evidence>
<evidence type="ECO:0000313" key="1">
    <source>
        <dbReference type="Proteomes" id="UP000887576"/>
    </source>
</evidence>
<organism evidence="1 2">
    <name type="scientific">Panagrolaimus sp. JU765</name>
    <dbReference type="NCBI Taxonomy" id="591449"/>
    <lineage>
        <taxon>Eukaryota</taxon>
        <taxon>Metazoa</taxon>
        <taxon>Ecdysozoa</taxon>
        <taxon>Nematoda</taxon>
        <taxon>Chromadorea</taxon>
        <taxon>Rhabditida</taxon>
        <taxon>Tylenchina</taxon>
        <taxon>Panagrolaimomorpha</taxon>
        <taxon>Panagrolaimoidea</taxon>
        <taxon>Panagrolaimidae</taxon>
        <taxon>Panagrolaimus</taxon>
    </lineage>
</organism>
<protein>
    <submittedName>
        <fullName evidence="2">Ovule protein</fullName>
    </submittedName>
</protein>
<accession>A0AC34QKN1</accession>
<sequence length="74" mass="8665">MADYENSDCSREENSIVIAPTIVIELRSRSFLIFSRSCYQFAFQQLKIFFTLSKMYNLNSPIQVKKSLDQSYPI</sequence>
<proteinExistence type="predicted"/>
<name>A0AC34QKN1_9BILA</name>
<reference evidence="2" key="1">
    <citation type="submission" date="2022-11" db="UniProtKB">
        <authorList>
            <consortium name="WormBaseParasite"/>
        </authorList>
    </citation>
    <scope>IDENTIFICATION</scope>
</reference>
<dbReference type="WBParaSite" id="JU765_v2.g17184.t1">
    <property type="protein sequence ID" value="JU765_v2.g17184.t1"/>
    <property type="gene ID" value="JU765_v2.g17184"/>
</dbReference>
<dbReference type="Proteomes" id="UP000887576">
    <property type="component" value="Unplaced"/>
</dbReference>